<evidence type="ECO:0000313" key="7">
    <source>
        <dbReference type="EMBL" id="MDU0269929.1"/>
    </source>
</evidence>
<evidence type="ECO:0000313" key="17">
    <source>
        <dbReference type="Proteomes" id="UP000441162"/>
    </source>
</evidence>
<dbReference type="EMBL" id="SLTU01000001">
    <property type="protein sequence ID" value="TDA76582.1"/>
    <property type="molecule type" value="Genomic_DNA"/>
</dbReference>
<dbReference type="EMBL" id="VVZB01000002">
    <property type="protein sequence ID" value="KAA5385471.1"/>
    <property type="molecule type" value="Genomic_DNA"/>
</dbReference>
<evidence type="ECO:0000313" key="10">
    <source>
        <dbReference type="EMBL" id="TDA76582.1"/>
    </source>
</evidence>
<dbReference type="Proteomes" id="UP000481616">
    <property type="component" value="Unassembled WGS sequence"/>
</dbReference>
<dbReference type="EMBL" id="CP126056">
    <property type="protein sequence ID" value="WHX11466.1"/>
    <property type="molecule type" value="Genomic_DNA"/>
</dbReference>
<reference evidence="14 15" key="3">
    <citation type="journal article" date="2019" name="Nat. Microbiol.">
        <title>Genomic variation and strain-specific functional adaptation in the human gut microbiome during early life.</title>
        <authorList>
            <person name="Vatanen T."/>
            <person name="Plichta D.R."/>
            <person name="Somani J."/>
            <person name="Munch P.C."/>
            <person name="Arthur T.D."/>
            <person name="Hall A.B."/>
            <person name="Rudolf S."/>
            <person name="Oakeley E.J."/>
            <person name="Ke X."/>
            <person name="Young R.A."/>
            <person name="Haiser H.J."/>
            <person name="Kolde R."/>
            <person name="Yassour M."/>
            <person name="Luopajarvi K."/>
            <person name="Siljander H."/>
            <person name="Virtanen S.M."/>
            <person name="Ilonen J."/>
            <person name="Uibo R."/>
            <person name="Tillmann V."/>
            <person name="Mokurov S."/>
            <person name="Dorshakova N."/>
            <person name="Porter J.A."/>
            <person name="McHardy A.C."/>
            <person name="Lahdesmaki H."/>
            <person name="Vlamakis H."/>
            <person name="Huttenhower C."/>
            <person name="Knip M."/>
            <person name="Xavier R.J."/>
        </authorList>
    </citation>
    <scope>NUCLEOTIDE SEQUENCE [LARGE SCALE GENOMIC DNA]</scope>
    <source>
        <strain evidence="10 14">RJX1047</strain>
        <strain evidence="11 15">RJX1052</strain>
    </source>
</reference>
<gene>
    <name evidence="9" type="ORF">DWW04_04590</name>
    <name evidence="10" type="ORF">E1I98_09550</name>
    <name evidence="11" type="ORF">E1J06_06660</name>
    <name evidence="3" type="ORF">F2Y44_01510</name>
    <name evidence="5" type="ORF">F2Y51_02720</name>
    <name evidence="4" type="ORF">F2Y58_03845</name>
    <name evidence="2" type="ORF">F2Y61_06485</name>
    <name evidence="1" type="ORF">F2Z07_00650</name>
    <name evidence="8" type="ORF">GKD17_06580</name>
    <name evidence="6" type="ORF">KSU80_07570</name>
    <name evidence="12" type="ORF">QNN11_09480</name>
    <name evidence="7" type="ORF">RVH45_08450</name>
</gene>
<protein>
    <submittedName>
        <fullName evidence="9">Uncharacterized protein</fullName>
    </submittedName>
</protein>
<dbReference type="Proteomes" id="UP000777173">
    <property type="component" value="Unassembled WGS sequence"/>
</dbReference>
<dbReference type="EMBL" id="VVZA01000001">
    <property type="protein sequence ID" value="KAA5408325.1"/>
    <property type="molecule type" value="Genomic_DNA"/>
</dbReference>
<dbReference type="Proteomes" id="UP000294834">
    <property type="component" value="Unassembled WGS sequence"/>
</dbReference>
<dbReference type="Proteomes" id="UP000441162">
    <property type="component" value="Unassembled WGS sequence"/>
</dbReference>
<sequence length="121" mass="14052">MKRILLLLVLCLNISMVLGQEYKNWDKYDIEGFYTIAKSKAEAKISKNVLREGADYYIPTEMDDQVFPSGISKKITPKLYKLKDTEIYVFFTFPPFLYDSDNGMIEIKNNKGVFYKSPTNP</sequence>
<dbReference type="EMBL" id="JAWDEV010000007">
    <property type="protein sequence ID" value="MDU0269929.1"/>
    <property type="molecule type" value="Genomic_DNA"/>
</dbReference>
<dbReference type="EMBL" id="VVZE01000001">
    <property type="protein sequence ID" value="KAA5388423.1"/>
    <property type="molecule type" value="Genomic_DNA"/>
</dbReference>
<reference evidence="7" key="7">
    <citation type="submission" date="2023-10" db="EMBL/GenBank/DDBJ databases">
        <title>Genome of Potential pathogenic bacteria in Crohn's disease.</title>
        <authorList>
            <person name="Rodriguez-Palacios A."/>
        </authorList>
    </citation>
    <scope>NUCLEOTIDE SEQUENCE</scope>
    <source>
        <strain evidence="7">CavFT-hAR62</strain>
    </source>
</reference>
<evidence type="ECO:0000313" key="19">
    <source>
        <dbReference type="Proteomes" id="UP000481700"/>
    </source>
</evidence>
<evidence type="ECO:0000313" key="6">
    <source>
        <dbReference type="EMBL" id="MBV3123036.1"/>
    </source>
</evidence>
<name>A0A076IR73_9BACT</name>
<dbReference type="EMBL" id="CP046176">
    <property type="protein sequence ID" value="QJR76088.1"/>
    <property type="molecule type" value="Genomic_DNA"/>
</dbReference>
<dbReference type="Proteomes" id="UP001181086">
    <property type="component" value="Unassembled WGS sequence"/>
</dbReference>
<evidence type="ECO:0000313" key="11">
    <source>
        <dbReference type="EMBL" id="TDB07118.1"/>
    </source>
</evidence>
<reference evidence="8 20" key="4">
    <citation type="submission" date="2019-11" db="EMBL/GenBank/DDBJ databases">
        <title>Complete genome sequence of Bacteroides dorei DSM 17855.</title>
        <authorList>
            <person name="Russell J.T."/>
        </authorList>
    </citation>
    <scope>NUCLEOTIDE SEQUENCE [LARGE SCALE GENOMIC DNA]</scope>
    <source>
        <strain evidence="8 20">DSM 17855</strain>
    </source>
</reference>
<dbReference type="Proteomes" id="UP000283678">
    <property type="component" value="Unassembled WGS sequence"/>
</dbReference>
<dbReference type="Proteomes" id="UP000347681">
    <property type="component" value="Unassembled WGS sequence"/>
</dbReference>
<dbReference type="KEGG" id="bdo:EL88_05485"/>
<evidence type="ECO:0000313" key="8">
    <source>
        <dbReference type="EMBL" id="QJR76088.1"/>
    </source>
</evidence>
<dbReference type="EMBL" id="QRZL01000003">
    <property type="protein sequence ID" value="RGV80309.1"/>
    <property type="molecule type" value="Genomic_DNA"/>
</dbReference>
<dbReference type="GeneID" id="93446349"/>
<evidence type="ECO:0000313" key="1">
    <source>
        <dbReference type="EMBL" id="KAA5324903.1"/>
    </source>
</evidence>
<reference evidence="6" key="5">
    <citation type="submission" date="2021-06" db="EMBL/GenBank/DDBJ databases">
        <title>Collection of gut derived symbiotic bacterial strains cultured from healthy donors.</title>
        <authorList>
            <person name="Lin H."/>
            <person name="Littmann E."/>
            <person name="Pamer E.G."/>
        </authorList>
    </citation>
    <scope>NUCLEOTIDE SEQUENCE</scope>
    <source>
        <strain evidence="6">MSK.5.10</strain>
    </source>
</reference>
<dbReference type="RefSeq" id="WP_007842609.1">
    <property type="nucleotide sequence ID" value="NZ_BAABYF010000001.1"/>
</dbReference>
<proteinExistence type="predicted"/>
<evidence type="ECO:0000313" key="18">
    <source>
        <dbReference type="Proteomes" id="UP000481616"/>
    </source>
</evidence>
<reference evidence="9 13" key="1">
    <citation type="submission" date="2018-08" db="EMBL/GenBank/DDBJ databases">
        <title>A genome reference for cultivated species of the human gut microbiota.</title>
        <authorList>
            <person name="Zou Y."/>
            <person name="Xue W."/>
            <person name="Luo G."/>
        </authorList>
    </citation>
    <scope>NUCLEOTIDE SEQUENCE [LARGE SCALE GENOMIC DNA]</scope>
    <source>
        <strain evidence="9 13">AF14-1AC</strain>
    </source>
</reference>
<dbReference type="KEGG" id="bdh:GV66_13350"/>
<evidence type="ECO:0000313" key="5">
    <source>
        <dbReference type="EMBL" id="KAA5408325.1"/>
    </source>
</evidence>
<dbReference type="Proteomes" id="UP000294527">
    <property type="component" value="Unassembled WGS sequence"/>
</dbReference>
<evidence type="ECO:0000313" key="13">
    <source>
        <dbReference type="Proteomes" id="UP000283678"/>
    </source>
</evidence>
<evidence type="ECO:0000313" key="2">
    <source>
        <dbReference type="EMBL" id="KAA5385471.1"/>
    </source>
</evidence>
<reference evidence="16 17" key="2">
    <citation type="journal article" date="2019" name="Nat. Med.">
        <title>A library of human gut bacterial isolates paired with longitudinal multiomics data enables mechanistic microbiome research.</title>
        <authorList>
            <person name="Poyet M."/>
            <person name="Groussin M."/>
            <person name="Gibbons S.M."/>
            <person name="Avila-Pacheco J."/>
            <person name="Jiang X."/>
            <person name="Kearney S.M."/>
            <person name="Perrotta A.R."/>
            <person name="Berdy B."/>
            <person name="Zhao S."/>
            <person name="Lieberman T.D."/>
            <person name="Swanson P.K."/>
            <person name="Smith M."/>
            <person name="Roesemann S."/>
            <person name="Alexander J.E."/>
            <person name="Rich S.A."/>
            <person name="Livny J."/>
            <person name="Vlamakis H."/>
            <person name="Clish C."/>
            <person name="Bullock K."/>
            <person name="Deik A."/>
            <person name="Scott J."/>
            <person name="Pierce K.A."/>
            <person name="Xavier R.J."/>
            <person name="Alm E.J."/>
        </authorList>
    </citation>
    <scope>NUCLEOTIDE SEQUENCE [LARGE SCALE GENOMIC DNA]</scope>
    <source>
        <strain evidence="4 18">BIOML-A1</strain>
        <strain evidence="1 19">BIOML-A25</strain>
        <strain evidence="5 17">BIOML-A4</strain>
        <strain evidence="2 16">BIOML-A5</strain>
        <strain evidence="3">BIOML-A8</strain>
    </source>
</reference>
<dbReference type="Proteomes" id="UP001177934">
    <property type="component" value="Chromosome"/>
</dbReference>
<evidence type="ECO:0000313" key="4">
    <source>
        <dbReference type="EMBL" id="KAA5400477.1"/>
    </source>
</evidence>
<dbReference type="EMBL" id="SLTX01000001">
    <property type="protein sequence ID" value="TDB07118.1"/>
    <property type="molecule type" value="Genomic_DNA"/>
</dbReference>
<organism evidence="9 13">
    <name type="scientific">Phocaeicola dorei</name>
    <dbReference type="NCBI Taxonomy" id="357276"/>
    <lineage>
        <taxon>Bacteria</taxon>
        <taxon>Pseudomonadati</taxon>
        <taxon>Bacteroidota</taxon>
        <taxon>Bacteroidia</taxon>
        <taxon>Bacteroidales</taxon>
        <taxon>Bacteroidaceae</taxon>
        <taxon>Phocaeicola</taxon>
    </lineage>
</organism>
<dbReference type="EMBL" id="VVZV01000001">
    <property type="protein sequence ID" value="KAA5324903.1"/>
    <property type="molecule type" value="Genomic_DNA"/>
</dbReference>
<dbReference type="AlphaFoldDB" id="A0A076IR73"/>
<evidence type="ECO:0000313" key="16">
    <source>
        <dbReference type="Proteomes" id="UP000347681"/>
    </source>
</evidence>
<dbReference type="Proteomes" id="UP000500949">
    <property type="component" value="Chromosome"/>
</dbReference>
<dbReference type="eggNOG" id="ENOG5030Q8U">
    <property type="taxonomic scope" value="Bacteria"/>
</dbReference>
<evidence type="ECO:0000313" key="9">
    <source>
        <dbReference type="EMBL" id="RGV80309.1"/>
    </source>
</evidence>
<dbReference type="EMBL" id="JAHOAX010000005">
    <property type="protein sequence ID" value="MBV3123036.1"/>
    <property type="molecule type" value="Genomic_DNA"/>
</dbReference>
<evidence type="ECO:0000313" key="3">
    <source>
        <dbReference type="EMBL" id="KAA5388423.1"/>
    </source>
</evidence>
<evidence type="ECO:0000313" key="14">
    <source>
        <dbReference type="Proteomes" id="UP000294527"/>
    </source>
</evidence>
<evidence type="ECO:0000313" key="12">
    <source>
        <dbReference type="EMBL" id="WHX11466.1"/>
    </source>
</evidence>
<evidence type="ECO:0000313" key="20">
    <source>
        <dbReference type="Proteomes" id="UP000500949"/>
    </source>
</evidence>
<reference evidence="12" key="6">
    <citation type="journal article" date="2023" name="Nat. Commun.">
        <title>Identification of a novel Human Milk Oligosaccharides utilization cluster in the infant gut commensal Bacteroides dorei.</title>
        <authorList>
            <person name="Kijner S."/>
            <person name="Ennis D."/>
            <person name="Shmorak S."/>
            <person name="Florentin A."/>
            <person name="Yassour M."/>
        </authorList>
    </citation>
    <scope>NUCLEOTIDE SEQUENCE</scope>
    <source>
        <strain evidence="12">2</strain>
    </source>
</reference>
<dbReference type="EMBL" id="VVYY01000002">
    <property type="protein sequence ID" value="KAA5400477.1"/>
    <property type="molecule type" value="Genomic_DNA"/>
</dbReference>
<accession>A0A076IR73</accession>
<evidence type="ECO:0000313" key="15">
    <source>
        <dbReference type="Proteomes" id="UP000294834"/>
    </source>
</evidence>
<dbReference type="Proteomes" id="UP000481700">
    <property type="component" value="Unassembled WGS sequence"/>
</dbReference>